<protein>
    <submittedName>
        <fullName evidence="1">Uncharacterized protein</fullName>
    </submittedName>
</protein>
<proteinExistence type="predicted"/>
<organism evidence="1">
    <name type="scientific">Vitis vinifera</name>
    <name type="common">Grape</name>
    <dbReference type="NCBI Taxonomy" id="29760"/>
    <lineage>
        <taxon>Eukaryota</taxon>
        <taxon>Viridiplantae</taxon>
        <taxon>Streptophyta</taxon>
        <taxon>Embryophyta</taxon>
        <taxon>Tracheophyta</taxon>
        <taxon>Spermatophyta</taxon>
        <taxon>Magnoliopsida</taxon>
        <taxon>eudicotyledons</taxon>
        <taxon>Gunneridae</taxon>
        <taxon>Pentapetalae</taxon>
        <taxon>rosids</taxon>
        <taxon>Vitales</taxon>
        <taxon>Vitaceae</taxon>
        <taxon>Viteae</taxon>
        <taxon>Vitis</taxon>
    </lineage>
</organism>
<sequence>MDSEWIRDMDMSIQTEIVVGLPFPKKMVSLSRSSIPPKHHKLVPLEMDKLVMPQNCHVHDEAFLLPILVLPIVHPSRLCSDPSMVHVTVHLGRESVAVHLAEWCVLSLLMEACFPDTVVLPEAFMVRLSSNPPLPKSGASPLKENMTSIRFIKSNTIRTPHS</sequence>
<evidence type="ECO:0000313" key="1">
    <source>
        <dbReference type="EMBL" id="CAN79095.1"/>
    </source>
</evidence>
<name>A5BMM7_VITVI</name>
<accession>A5BMM7</accession>
<dbReference type="EMBL" id="AM464777">
    <property type="protein sequence ID" value="CAN79095.1"/>
    <property type="molecule type" value="Genomic_DNA"/>
</dbReference>
<reference evidence="1" key="1">
    <citation type="journal article" date="2007" name="PLoS ONE">
        <title>The first genome sequence of an elite grapevine cultivar (Pinot noir Vitis vinifera L.): coping with a highly heterozygous genome.</title>
        <authorList>
            <person name="Velasco R."/>
            <person name="Zharkikh A."/>
            <person name="Troggio M."/>
            <person name="Cartwright D.A."/>
            <person name="Cestaro A."/>
            <person name="Pruss D."/>
            <person name="Pindo M."/>
            <person name="FitzGerald L.M."/>
            <person name="Vezzulli S."/>
            <person name="Reid J."/>
            <person name="Malacarne G."/>
            <person name="Iliev D."/>
            <person name="Coppola G."/>
            <person name="Wardell B."/>
            <person name="Micheletti D."/>
            <person name="Macalma T."/>
            <person name="Facci M."/>
            <person name="Mitchell J.T."/>
            <person name="Perazzolli M."/>
            <person name="Eldredge G."/>
            <person name="Gatto P."/>
            <person name="Oyzerski R."/>
            <person name="Moretto M."/>
            <person name="Gutin N."/>
            <person name="Stefanini M."/>
            <person name="Chen Y."/>
            <person name="Segala C."/>
            <person name="Davenport C."/>
            <person name="Dematte L."/>
            <person name="Mraz A."/>
            <person name="Battilana J."/>
            <person name="Stormo K."/>
            <person name="Costa F."/>
            <person name="Tao Q."/>
            <person name="Si-Ammour A."/>
            <person name="Harkins T."/>
            <person name="Lackey A."/>
            <person name="Perbost C."/>
            <person name="Taillon B."/>
            <person name="Stella A."/>
            <person name="Solovyev V."/>
            <person name="Fawcett J.A."/>
            <person name="Sterck L."/>
            <person name="Vandepoele K."/>
            <person name="Grando S.M."/>
            <person name="Toppo S."/>
            <person name="Moser C."/>
            <person name="Lanchbury J."/>
            <person name="Bogden R."/>
            <person name="Skolnick M."/>
            <person name="Sgaramella V."/>
            <person name="Bhatnagar S.K."/>
            <person name="Fontana P."/>
            <person name="Gutin A."/>
            <person name="Van de Peer Y."/>
            <person name="Salamini F."/>
            <person name="Viola R."/>
        </authorList>
    </citation>
    <scope>NUCLEOTIDE SEQUENCE</scope>
</reference>
<dbReference type="AlphaFoldDB" id="A5BMM7"/>
<gene>
    <name evidence="1" type="ORF">VITISV_032425</name>
</gene>